<proteinExistence type="inferred from homology"/>
<dbReference type="GO" id="GO:0005524">
    <property type="term" value="F:ATP binding"/>
    <property type="evidence" value="ECO:0007669"/>
    <property type="project" value="UniProtKB-UniRule"/>
</dbReference>
<dbReference type="PROSITE" id="PS50011">
    <property type="entry name" value="PROTEIN_KINASE_DOM"/>
    <property type="match status" value="1"/>
</dbReference>
<comment type="catalytic activity">
    <reaction evidence="9">
        <text>L-seryl-[protein] + ATP = O-phospho-L-seryl-[protein] + ADP + H(+)</text>
        <dbReference type="Rhea" id="RHEA:17989"/>
        <dbReference type="Rhea" id="RHEA-COMP:9863"/>
        <dbReference type="Rhea" id="RHEA-COMP:11604"/>
        <dbReference type="ChEBI" id="CHEBI:15378"/>
        <dbReference type="ChEBI" id="CHEBI:29999"/>
        <dbReference type="ChEBI" id="CHEBI:30616"/>
        <dbReference type="ChEBI" id="CHEBI:83421"/>
        <dbReference type="ChEBI" id="CHEBI:456216"/>
        <dbReference type="EC" id="2.7.11.1"/>
    </reaction>
</comment>
<keyword evidence="14" id="KW-1185">Reference proteome</keyword>
<dbReference type="GO" id="GO:0004674">
    <property type="term" value="F:protein serine/threonine kinase activity"/>
    <property type="evidence" value="ECO:0007669"/>
    <property type="project" value="UniProtKB-KW"/>
</dbReference>
<dbReference type="FunCoup" id="A0A286U9Y5">
    <property type="interactions" value="368"/>
</dbReference>
<dbReference type="InterPro" id="IPR000719">
    <property type="entry name" value="Prot_kinase_dom"/>
</dbReference>
<evidence type="ECO:0000256" key="3">
    <source>
        <dbReference type="ARBA" id="ARBA00022527"/>
    </source>
</evidence>
<evidence type="ECO:0000256" key="1">
    <source>
        <dbReference type="ARBA" id="ARBA00005926"/>
    </source>
</evidence>
<organism evidence="13 14">
    <name type="scientific">Pyrrhoderma noxium</name>
    <dbReference type="NCBI Taxonomy" id="2282107"/>
    <lineage>
        <taxon>Eukaryota</taxon>
        <taxon>Fungi</taxon>
        <taxon>Dikarya</taxon>
        <taxon>Basidiomycota</taxon>
        <taxon>Agaricomycotina</taxon>
        <taxon>Agaricomycetes</taxon>
        <taxon>Hymenochaetales</taxon>
        <taxon>Hymenochaetaceae</taxon>
        <taxon>Pyrrhoderma</taxon>
    </lineage>
</organism>
<feature type="compositionally biased region" description="Basic residues" evidence="11">
    <location>
        <begin position="342"/>
        <end position="352"/>
    </location>
</feature>
<comment type="caution">
    <text evidence="13">The sequence shown here is derived from an EMBL/GenBank/DDBJ whole genome shotgun (WGS) entry which is preliminary data.</text>
</comment>
<dbReference type="PANTHER" id="PTHR11909">
    <property type="entry name" value="CASEIN KINASE-RELATED"/>
    <property type="match status" value="1"/>
</dbReference>
<evidence type="ECO:0000256" key="8">
    <source>
        <dbReference type="ARBA" id="ARBA00047899"/>
    </source>
</evidence>
<name>A0A286U9Y5_9AGAM</name>
<dbReference type="EMBL" id="NBII01000008">
    <property type="protein sequence ID" value="PAV16383.1"/>
    <property type="molecule type" value="Genomic_DNA"/>
</dbReference>
<gene>
    <name evidence="13" type="ORF">PNOK_0800300</name>
</gene>
<dbReference type="SUPFAM" id="SSF56112">
    <property type="entry name" value="Protein kinase-like (PK-like)"/>
    <property type="match status" value="1"/>
</dbReference>
<sequence>MSQTHVISSSSQNSTSTGSSPVVGGHFRVDKKIGEGSFGVVFAGEDLRTKGRLVAIKFEPRKSDAPQLRDEYRSYRTLRGLEGIPQVHYFGQEGLHNVLVIDLLGPNLEDLFDMCNRKFSIKTVCMLALQMITRVESVHNKSLIYRDIKPDNFLIGPPGTKFANTVYLIDFGMAKHYQDPKTKQHIPYRERKSLSGTARYMSINTHLGREQSRRDDMESLGHVFMYFLRGGLPWQGLKAATNKQKYEKIGEKKQSTAISDLCDGFPEEFSIYMNYVRKLGFEEAPDYGFLRELFLKVLKNLGESDDRMFDWCLLNNGKGWEYGSRAQKTQANVAALQANQREHRHREHRHRSRPTDGAASPQPGSNANPIILTPATAQLKDRDRERERERARRQQSSQARELSMSVQPLAPTSRNTSHLNTRERETNGGTTHPYASASATPTTPTPGAAPGTFPRTTSNSPLPPIPSDDRGLVGQSGSNVALGTTAAAPIQTYAHPGASGSGPTMSRGMSVARMDGLGYGGKGVGAAIEEEPPRRRGLLALLCCRS</sequence>
<evidence type="ECO:0000313" key="14">
    <source>
        <dbReference type="Proteomes" id="UP000217199"/>
    </source>
</evidence>
<evidence type="ECO:0000256" key="2">
    <source>
        <dbReference type="ARBA" id="ARBA00012513"/>
    </source>
</evidence>
<dbReference type="FunFam" id="1.10.510.10:FF:000160">
    <property type="entry name" value="Casein kinase I 1"/>
    <property type="match status" value="1"/>
</dbReference>
<dbReference type="Gene3D" id="1.10.510.10">
    <property type="entry name" value="Transferase(Phosphotransferase) domain 1"/>
    <property type="match status" value="1"/>
</dbReference>
<dbReference type="InParanoid" id="A0A286U9Y5"/>
<dbReference type="CDD" id="cd14127">
    <property type="entry name" value="STKc_CK1_fungal"/>
    <property type="match status" value="1"/>
</dbReference>
<keyword evidence="6 13" id="KW-0418">Kinase</keyword>
<keyword evidence="4" id="KW-0808">Transferase</keyword>
<evidence type="ECO:0000256" key="10">
    <source>
        <dbReference type="PROSITE-ProRule" id="PRU10141"/>
    </source>
</evidence>
<dbReference type="AlphaFoldDB" id="A0A286U9Y5"/>
<dbReference type="EC" id="2.7.11.1" evidence="2"/>
<evidence type="ECO:0000256" key="5">
    <source>
        <dbReference type="ARBA" id="ARBA00022741"/>
    </source>
</evidence>
<protein>
    <recommendedName>
        <fullName evidence="2">non-specific serine/threonine protein kinase</fullName>
        <ecNumber evidence="2">2.7.11.1</ecNumber>
    </recommendedName>
</protein>
<dbReference type="OrthoDB" id="5800476at2759"/>
<keyword evidence="5 10" id="KW-0547">Nucleotide-binding</keyword>
<feature type="region of interest" description="Disordered" evidence="11">
    <location>
        <begin position="1"/>
        <end position="23"/>
    </location>
</feature>
<comment type="catalytic activity">
    <reaction evidence="8">
        <text>L-threonyl-[protein] + ATP = O-phospho-L-threonyl-[protein] + ADP + H(+)</text>
        <dbReference type="Rhea" id="RHEA:46608"/>
        <dbReference type="Rhea" id="RHEA-COMP:11060"/>
        <dbReference type="Rhea" id="RHEA-COMP:11605"/>
        <dbReference type="ChEBI" id="CHEBI:15378"/>
        <dbReference type="ChEBI" id="CHEBI:30013"/>
        <dbReference type="ChEBI" id="CHEBI:30616"/>
        <dbReference type="ChEBI" id="CHEBI:61977"/>
        <dbReference type="ChEBI" id="CHEBI:456216"/>
        <dbReference type="EC" id="2.7.11.1"/>
    </reaction>
</comment>
<dbReference type="InterPro" id="IPR008271">
    <property type="entry name" value="Ser/Thr_kinase_AS"/>
</dbReference>
<dbReference type="InterPro" id="IPR011009">
    <property type="entry name" value="Kinase-like_dom_sf"/>
</dbReference>
<dbReference type="STRING" id="2282107.A0A286U9Y5"/>
<feature type="compositionally biased region" description="Low complexity" evidence="11">
    <location>
        <begin position="430"/>
        <end position="457"/>
    </location>
</feature>
<dbReference type="InterPro" id="IPR050235">
    <property type="entry name" value="CK1_Ser-Thr_kinase"/>
</dbReference>
<evidence type="ECO:0000256" key="6">
    <source>
        <dbReference type="ARBA" id="ARBA00022777"/>
    </source>
</evidence>
<feature type="region of interest" description="Disordered" evidence="11">
    <location>
        <begin position="328"/>
        <end position="477"/>
    </location>
</feature>
<evidence type="ECO:0000256" key="4">
    <source>
        <dbReference type="ARBA" id="ARBA00022679"/>
    </source>
</evidence>
<evidence type="ECO:0000256" key="7">
    <source>
        <dbReference type="ARBA" id="ARBA00022840"/>
    </source>
</evidence>
<dbReference type="PROSITE" id="PS00108">
    <property type="entry name" value="PROTEIN_KINASE_ST"/>
    <property type="match status" value="1"/>
</dbReference>
<evidence type="ECO:0000259" key="12">
    <source>
        <dbReference type="PROSITE" id="PS50011"/>
    </source>
</evidence>
<keyword evidence="3" id="KW-0723">Serine/threonine-protein kinase</keyword>
<dbReference type="GO" id="GO:0000324">
    <property type="term" value="C:fungal-type vacuole"/>
    <property type="evidence" value="ECO:0007669"/>
    <property type="project" value="UniProtKB-ARBA"/>
</dbReference>
<feature type="binding site" evidence="10">
    <location>
        <position position="57"/>
    </location>
    <ligand>
        <name>ATP</name>
        <dbReference type="ChEBI" id="CHEBI:30616"/>
    </ligand>
</feature>
<accession>A0A286U9Y5</accession>
<dbReference type="Proteomes" id="UP000217199">
    <property type="component" value="Unassembled WGS sequence"/>
</dbReference>
<evidence type="ECO:0000256" key="9">
    <source>
        <dbReference type="ARBA" id="ARBA00048679"/>
    </source>
</evidence>
<feature type="compositionally biased region" description="Polar residues" evidence="11">
    <location>
        <begin position="404"/>
        <end position="419"/>
    </location>
</feature>
<dbReference type="InterPro" id="IPR017441">
    <property type="entry name" value="Protein_kinase_ATP_BS"/>
</dbReference>
<feature type="compositionally biased region" description="Basic and acidic residues" evidence="11">
    <location>
        <begin position="379"/>
        <end position="392"/>
    </location>
</feature>
<feature type="domain" description="Protein kinase" evidence="12">
    <location>
        <begin position="27"/>
        <end position="435"/>
    </location>
</feature>
<evidence type="ECO:0000313" key="13">
    <source>
        <dbReference type="EMBL" id="PAV16383.1"/>
    </source>
</evidence>
<dbReference type="SMART" id="SM00220">
    <property type="entry name" value="S_TKc"/>
    <property type="match status" value="1"/>
</dbReference>
<evidence type="ECO:0000256" key="11">
    <source>
        <dbReference type="SAM" id="MobiDB-lite"/>
    </source>
</evidence>
<comment type="similarity">
    <text evidence="1">Belongs to the protein kinase superfamily. CK1 Ser/Thr protein kinase family. Casein kinase I subfamily.</text>
</comment>
<reference evidence="13 14" key="1">
    <citation type="journal article" date="2017" name="Mol. Ecol.">
        <title>Comparative and population genomic landscape of Phellinus noxius: A hypervariable fungus causing root rot in trees.</title>
        <authorList>
            <person name="Chung C.L."/>
            <person name="Lee T.J."/>
            <person name="Akiba M."/>
            <person name="Lee H.H."/>
            <person name="Kuo T.H."/>
            <person name="Liu D."/>
            <person name="Ke H.M."/>
            <person name="Yokoi T."/>
            <person name="Roa M.B."/>
            <person name="Lu M.J."/>
            <person name="Chang Y.Y."/>
            <person name="Ann P.J."/>
            <person name="Tsai J.N."/>
            <person name="Chen C.Y."/>
            <person name="Tzean S.S."/>
            <person name="Ota Y."/>
            <person name="Hattori T."/>
            <person name="Sahashi N."/>
            <person name="Liou R.F."/>
            <person name="Kikuchi T."/>
            <person name="Tsai I.J."/>
        </authorList>
    </citation>
    <scope>NUCLEOTIDE SEQUENCE [LARGE SCALE GENOMIC DNA]</scope>
    <source>
        <strain evidence="13 14">FFPRI411160</strain>
    </source>
</reference>
<dbReference type="Pfam" id="PF00069">
    <property type="entry name" value="Pkinase"/>
    <property type="match status" value="1"/>
</dbReference>
<keyword evidence="7 10" id="KW-0067">ATP-binding</keyword>
<dbReference type="PROSITE" id="PS00107">
    <property type="entry name" value="PROTEIN_KINASE_ATP"/>
    <property type="match status" value="1"/>
</dbReference>